<dbReference type="Proteomes" id="UP000054624">
    <property type="component" value="Unassembled WGS sequence"/>
</dbReference>
<gene>
    <name evidence="1" type="ORF">AWB76_07863</name>
</gene>
<reference evidence="2" key="1">
    <citation type="submission" date="2016-01" db="EMBL/GenBank/DDBJ databases">
        <authorList>
            <person name="Peeters Charlotte."/>
        </authorList>
    </citation>
    <scope>NUCLEOTIDE SEQUENCE [LARGE SCALE GENOMIC DNA]</scope>
</reference>
<evidence type="ECO:0000313" key="1">
    <source>
        <dbReference type="EMBL" id="SAL00549.1"/>
    </source>
</evidence>
<organism evidence="1 2">
    <name type="scientific">Caballeronia temeraria</name>
    <dbReference type="NCBI Taxonomy" id="1777137"/>
    <lineage>
        <taxon>Bacteria</taxon>
        <taxon>Pseudomonadati</taxon>
        <taxon>Pseudomonadota</taxon>
        <taxon>Betaproteobacteria</taxon>
        <taxon>Burkholderiales</taxon>
        <taxon>Burkholderiaceae</taxon>
        <taxon>Caballeronia</taxon>
    </lineage>
</organism>
<sequence length="81" mass="8936">MNLQRIGGIGPMKTCHLIKQRLAVAVDEIDPDLTVFEDLAGAIDHPLVLTGAGEHPVSVDIINRHLEYLHQLPAHCDLHDQ</sequence>
<dbReference type="AlphaFoldDB" id="A0A158E0Z9"/>
<keyword evidence="2" id="KW-1185">Reference proteome</keyword>
<dbReference type="EMBL" id="FCOI02000099">
    <property type="protein sequence ID" value="SAL00549.1"/>
    <property type="molecule type" value="Genomic_DNA"/>
</dbReference>
<protein>
    <submittedName>
        <fullName evidence="1">Uncharacterized protein</fullName>
    </submittedName>
</protein>
<proteinExistence type="predicted"/>
<evidence type="ECO:0000313" key="2">
    <source>
        <dbReference type="Proteomes" id="UP000054624"/>
    </source>
</evidence>
<name>A0A158E0Z9_9BURK</name>
<accession>A0A158E0Z9</accession>